<accession>A0A9W6T290</accession>
<organism evidence="1 2">
    <name type="scientific">Candida boidinii</name>
    <name type="common">Yeast</name>
    <dbReference type="NCBI Taxonomy" id="5477"/>
    <lineage>
        <taxon>Eukaryota</taxon>
        <taxon>Fungi</taxon>
        <taxon>Dikarya</taxon>
        <taxon>Ascomycota</taxon>
        <taxon>Saccharomycotina</taxon>
        <taxon>Pichiomycetes</taxon>
        <taxon>Pichiales</taxon>
        <taxon>Pichiaceae</taxon>
        <taxon>Ogataea</taxon>
        <taxon>Ogataea/Candida clade</taxon>
    </lineage>
</organism>
<dbReference type="GO" id="GO:0140053">
    <property type="term" value="P:mitochondrial gene expression"/>
    <property type="evidence" value="ECO:0007669"/>
    <property type="project" value="TreeGrafter"/>
</dbReference>
<dbReference type="GO" id="GO:0005739">
    <property type="term" value="C:mitochondrion"/>
    <property type="evidence" value="ECO:0007669"/>
    <property type="project" value="TreeGrafter"/>
</dbReference>
<dbReference type="GO" id="GO:0003729">
    <property type="term" value="F:mRNA binding"/>
    <property type="evidence" value="ECO:0007669"/>
    <property type="project" value="TreeGrafter"/>
</dbReference>
<reference evidence="1" key="1">
    <citation type="submission" date="2023-04" db="EMBL/GenBank/DDBJ databases">
        <title>Candida boidinii NBRC 10035.</title>
        <authorList>
            <person name="Ichikawa N."/>
            <person name="Sato H."/>
            <person name="Tonouchi N."/>
        </authorList>
    </citation>
    <scope>NUCLEOTIDE SEQUENCE</scope>
    <source>
        <strain evidence="1">NBRC 10035</strain>
    </source>
</reference>
<dbReference type="Gene3D" id="1.25.40.10">
    <property type="entry name" value="Tetratricopeptide repeat domain"/>
    <property type="match status" value="2"/>
</dbReference>
<gene>
    <name evidence="1" type="ORF">Cboi02_000419500</name>
</gene>
<proteinExistence type="predicted"/>
<protein>
    <submittedName>
        <fullName evidence="1">Unnamed protein product</fullName>
    </submittedName>
</protein>
<dbReference type="InterPro" id="IPR011990">
    <property type="entry name" value="TPR-like_helical_dom_sf"/>
</dbReference>
<evidence type="ECO:0000313" key="1">
    <source>
        <dbReference type="EMBL" id="GME73830.1"/>
    </source>
</evidence>
<dbReference type="EMBL" id="BSXN01001618">
    <property type="protein sequence ID" value="GME73830.1"/>
    <property type="molecule type" value="Genomic_DNA"/>
</dbReference>
<sequence length="598" mass="70291">MQPLIDSIDSKIVLPLTEYINLLYFSDKNNFNETCFYILKKMCKMTNDFQNVELMNKIKNEEFLAVINAALEFNNYNSSAARLVENFKSNNKEENFTRSEFLALLKYDVYSMNKDAHDGSLAMKLLNDLNKKIEKINEANEEKQSHLHPDDRDGSKFIELFEDVEAYNEIIEACCFSNKNIDFVESFTEAFSETFELERNARSFGILINHHLNDNNLKESLDLFNRSTEEYVHWGDDSGGIYMPVLFRFLNTYCKESNDDLQLKVDCFKQIKSYGFKLDRTSMTTMVECFLKGDFVGDAMEMFRREVPDVEKPEDRFYVDKYPKVFELYYRYVLTSKKEIEMNWSLYGFMQKMFHIPYETYFPVMRFFSDNGRPNAALKIFATMRKLSKQDNLPPPTEEMYIYLFRTFGQQLYEEGVFKLHLALKMDLSVDLNINLLNSIMEGYCCLEDPFKVRDIFDLATSLPKDRGLNSDSCKFMLRSLRFASLNHVNEFYNNLSQFDILPSPEIFSEYLIANCYYEQYTTALNLLIDAQQTGDIEINGEVLKSIYNWTLLPSARAEIDKYATKNFPQLWQELKDQKQLQENEEYPEITSASTDLI</sequence>
<evidence type="ECO:0000313" key="2">
    <source>
        <dbReference type="Proteomes" id="UP001165120"/>
    </source>
</evidence>
<dbReference type="AlphaFoldDB" id="A0A9W6T290"/>
<dbReference type="PANTHER" id="PTHR47938:SF35">
    <property type="entry name" value="PENTATRICOPEPTIDE REPEAT-CONTAINING PROTEIN 4, MITOCHONDRIAL-RELATED"/>
    <property type="match status" value="1"/>
</dbReference>
<dbReference type="PANTHER" id="PTHR47938">
    <property type="entry name" value="RESPIRATORY COMPLEX I CHAPERONE (CIA84), PUTATIVE (AFU_ORTHOLOGUE AFUA_2G06020)-RELATED"/>
    <property type="match status" value="1"/>
</dbReference>
<name>A0A9W6T290_CANBO</name>
<dbReference type="Proteomes" id="UP001165120">
    <property type="component" value="Unassembled WGS sequence"/>
</dbReference>
<comment type="caution">
    <text evidence="1">The sequence shown here is derived from an EMBL/GenBank/DDBJ whole genome shotgun (WGS) entry which is preliminary data.</text>
</comment>
<keyword evidence="2" id="KW-1185">Reference proteome</keyword>